<proteinExistence type="predicted"/>
<evidence type="ECO:0000256" key="1">
    <source>
        <dbReference type="SAM" id="MobiDB-lite"/>
    </source>
</evidence>
<name>A0A814LQ37_9BILA</name>
<gene>
    <name evidence="2" type="ORF">IZO911_LOCUS21238</name>
    <name evidence="3" type="ORF">KXQ929_LOCUS1847</name>
</gene>
<evidence type="ECO:0000313" key="3">
    <source>
        <dbReference type="EMBL" id="CAF3534474.1"/>
    </source>
</evidence>
<evidence type="ECO:0000313" key="2">
    <source>
        <dbReference type="EMBL" id="CAF1067719.1"/>
    </source>
</evidence>
<sequence>MSQIRFSNRLSNTQSKETTSSSQPPVSSPGEGGGDGENEITETLTKSNRFIGKDKLVQQMDDQLKQFEEWHKNRDWLAFHHHHYDWWMFPIDEISSRGTTFQLPDDVLKDLRQDEIFIGKLRKGVRLMVASWGWDIDNSKYFAERDGKQKWSHWPVRLYKAGKCMWLFQQNDYYQSLKQLAEDIKNRQKEKLDYFSHTVNGKADVLIQWDKMERLKSP</sequence>
<feature type="compositionally biased region" description="Low complexity" evidence="1">
    <location>
        <begin position="17"/>
        <end position="29"/>
    </location>
</feature>
<evidence type="ECO:0000313" key="4">
    <source>
        <dbReference type="Proteomes" id="UP000663860"/>
    </source>
</evidence>
<dbReference type="Proteomes" id="UP000663860">
    <property type="component" value="Unassembled WGS sequence"/>
</dbReference>
<protein>
    <submittedName>
        <fullName evidence="2">Uncharacterized protein</fullName>
    </submittedName>
</protein>
<dbReference type="AlphaFoldDB" id="A0A814LQ37"/>
<comment type="caution">
    <text evidence="2">The sequence shown here is derived from an EMBL/GenBank/DDBJ whole genome shotgun (WGS) entry which is preliminary data.</text>
</comment>
<dbReference type="Proteomes" id="UP000663868">
    <property type="component" value="Unassembled WGS sequence"/>
</dbReference>
<reference evidence="2" key="1">
    <citation type="submission" date="2021-02" db="EMBL/GenBank/DDBJ databases">
        <authorList>
            <person name="Nowell W R."/>
        </authorList>
    </citation>
    <scope>NUCLEOTIDE SEQUENCE</scope>
</reference>
<dbReference type="EMBL" id="CAJOBB010000053">
    <property type="protein sequence ID" value="CAF3534474.1"/>
    <property type="molecule type" value="Genomic_DNA"/>
</dbReference>
<feature type="region of interest" description="Disordered" evidence="1">
    <location>
        <begin position="1"/>
        <end position="40"/>
    </location>
</feature>
<dbReference type="EMBL" id="CAJNOE010000227">
    <property type="protein sequence ID" value="CAF1067719.1"/>
    <property type="molecule type" value="Genomic_DNA"/>
</dbReference>
<feature type="compositionally biased region" description="Polar residues" evidence="1">
    <location>
        <begin position="1"/>
        <end position="16"/>
    </location>
</feature>
<accession>A0A814LQ37</accession>
<organism evidence="2 4">
    <name type="scientific">Adineta steineri</name>
    <dbReference type="NCBI Taxonomy" id="433720"/>
    <lineage>
        <taxon>Eukaryota</taxon>
        <taxon>Metazoa</taxon>
        <taxon>Spiralia</taxon>
        <taxon>Gnathifera</taxon>
        <taxon>Rotifera</taxon>
        <taxon>Eurotatoria</taxon>
        <taxon>Bdelloidea</taxon>
        <taxon>Adinetida</taxon>
        <taxon>Adinetidae</taxon>
        <taxon>Adineta</taxon>
    </lineage>
</organism>